<reference evidence="7 8" key="1">
    <citation type="submission" date="2024-03" db="EMBL/GenBank/DDBJ databases">
        <title>Novel species of the genus Variovorax.</title>
        <authorList>
            <person name="Liu Q."/>
            <person name="Xin Y.-H."/>
        </authorList>
    </citation>
    <scope>NUCLEOTIDE SEQUENCE [LARGE SCALE GENOMIC DNA]</scope>
    <source>
        <strain evidence="7 8">KACC 18901</strain>
    </source>
</reference>
<feature type="transmembrane region" description="Helical" evidence="6">
    <location>
        <begin position="163"/>
        <end position="181"/>
    </location>
</feature>
<dbReference type="InterPro" id="IPR001851">
    <property type="entry name" value="ABC_transp_permease"/>
</dbReference>
<feature type="transmembrane region" description="Helical" evidence="6">
    <location>
        <begin position="286"/>
        <end position="304"/>
    </location>
</feature>
<protein>
    <submittedName>
        <fullName evidence="7">ABC transporter permease</fullName>
    </submittedName>
</protein>
<feature type="transmembrane region" description="Helical" evidence="6">
    <location>
        <begin position="31"/>
        <end position="52"/>
    </location>
</feature>
<dbReference type="Pfam" id="PF02653">
    <property type="entry name" value="BPD_transp_2"/>
    <property type="match status" value="1"/>
</dbReference>
<feature type="transmembrane region" description="Helical" evidence="6">
    <location>
        <begin position="342"/>
        <end position="360"/>
    </location>
</feature>
<keyword evidence="8" id="KW-1185">Reference proteome</keyword>
<organism evidence="7 8">
    <name type="scientific">Variovorax robiniae</name>
    <dbReference type="NCBI Taxonomy" id="1836199"/>
    <lineage>
        <taxon>Bacteria</taxon>
        <taxon>Pseudomonadati</taxon>
        <taxon>Pseudomonadota</taxon>
        <taxon>Betaproteobacteria</taxon>
        <taxon>Burkholderiales</taxon>
        <taxon>Comamonadaceae</taxon>
        <taxon>Variovorax</taxon>
    </lineage>
</organism>
<feature type="transmembrane region" description="Helical" evidence="6">
    <location>
        <begin position="131"/>
        <end position="151"/>
    </location>
</feature>
<evidence type="ECO:0000313" key="7">
    <source>
        <dbReference type="EMBL" id="MEJ8860110.1"/>
    </source>
</evidence>
<evidence type="ECO:0000256" key="4">
    <source>
        <dbReference type="ARBA" id="ARBA00022989"/>
    </source>
</evidence>
<dbReference type="Proteomes" id="UP001367030">
    <property type="component" value="Unassembled WGS sequence"/>
</dbReference>
<accession>A0ABU8XJQ0</accession>
<keyword evidence="2" id="KW-1003">Cell membrane</keyword>
<dbReference type="RefSeq" id="WP_340340137.1">
    <property type="nucleotide sequence ID" value="NZ_JBBKZS010000065.1"/>
</dbReference>
<keyword evidence="4 6" id="KW-1133">Transmembrane helix</keyword>
<feature type="transmembrane region" description="Helical" evidence="6">
    <location>
        <begin position="81"/>
        <end position="101"/>
    </location>
</feature>
<evidence type="ECO:0000313" key="8">
    <source>
        <dbReference type="Proteomes" id="UP001367030"/>
    </source>
</evidence>
<dbReference type="PANTHER" id="PTHR47089">
    <property type="entry name" value="ABC TRANSPORTER, PERMEASE PROTEIN"/>
    <property type="match status" value="1"/>
</dbReference>
<evidence type="ECO:0000256" key="2">
    <source>
        <dbReference type="ARBA" id="ARBA00022475"/>
    </source>
</evidence>
<feature type="transmembrane region" description="Helical" evidence="6">
    <location>
        <begin position="212"/>
        <end position="231"/>
    </location>
</feature>
<keyword evidence="3 6" id="KW-0812">Transmembrane</keyword>
<feature type="transmembrane region" description="Helical" evidence="6">
    <location>
        <begin position="311"/>
        <end position="330"/>
    </location>
</feature>
<comment type="subcellular location">
    <subcellularLocation>
        <location evidence="1">Cell membrane</location>
        <topology evidence="1">Multi-pass membrane protein</topology>
    </subcellularLocation>
</comment>
<evidence type="ECO:0000256" key="1">
    <source>
        <dbReference type="ARBA" id="ARBA00004651"/>
    </source>
</evidence>
<feature type="transmembrane region" description="Helical" evidence="6">
    <location>
        <begin position="260"/>
        <end position="280"/>
    </location>
</feature>
<gene>
    <name evidence="7" type="ORF">WKW79_36665</name>
</gene>
<evidence type="ECO:0000256" key="5">
    <source>
        <dbReference type="ARBA" id="ARBA00023136"/>
    </source>
</evidence>
<proteinExistence type="predicted"/>
<dbReference type="PANTHER" id="PTHR47089:SF1">
    <property type="entry name" value="GUANOSINE ABC TRANSPORTER PERMEASE PROTEIN NUPP"/>
    <property type="match status" value="1"/>
</dbReference>
<evidence type="ECO:0000256" key="3">
    <source>
        <dbReference type="ARBA" id="ARBA00022692"/>
    </source>
</evidence>
<sequence>MSAVLPLSPESGPRPTRVGAHTRWMGLLGQLLVPVGAVLAAFALFSLLLLWLGRSPIEFAELVWKGGFGTPFSIRNTLQRMPPLILCALAVAVPAQLGLMVIGGEGTLVLAGLACAAIAVPFAGGSAPAELVVPLMVCVAMLVGALWFGVAAQARNKRQVNEVISSLLLSYVGIALMNFFVEGMLRDPDQPSKSSTVPVAANYLVGPMPGVGVHWGLAVALLAAVGLHLLVSRTTFGFAMRIAGGNPRAARAQGLPVERLVLVGMAIGGACAGLAGYFEVAAVQGRANASLAAGYGFTGILVSFMARHHPLGIVPVALLFAGLAAADGLVQRRLGLPDGVMLLLQSVIFLALLVSQSLHGSRIGTRLLARLRGVRA</sequence>
<keyword evidence="5 6" id="KW-0472">Membrane</keyword>
<evidence type="ECO:0000256" key="6">
    <source>
        <dbReference type="SAM" id="Phobius"/>
    </source>
</evidence>
<dbReference type="EMBL" id="JBBKZS010000065">
    <property type="protein sequence ID" value="MEJ8860110.1"/>
    <property type="molecule type" value="Genomic_DNA"/>
</dbReference>
<dbReference type="CDD" id="cd06580">
    <property type="entry name" value="TM_PBP1_transp_TpRbsC_like"/>
    <property type="match status" value="1"/>
</dbReference>
<name>A0ABU8XJQ0_9BURK</name>
<comment type="caution">
    <text evidence="7">The sequence shown here is derived from an EMBL/GenBank/DDBJ whole genome shotgun (WGS) entry which is preliminary data.</text>
</comment>